<sequence length="149" mass="17162">MNTINITNSYRHFAFYQQDSKTETTTPEEKPLAKQLEQTSSRYINLSKEAKDKLEQENKTLGRKIAGQMQEQKAQTTGKIDEATEQDNLDTMIEQVQEQIKDIEKRLRLLRNKQSETEEAEIKMLEAQLLNLNANLMALIGKKFDAAKA</sequence>
<evidence type="ECO:0000313" key="2">
    <source>
        <dbReference type="EMBL" id="GLX76972.1"/>
    </source>
</evidence>
<dbReference type="EMBL" id="BSST01000001">
    <property type="protein sequence ID" value="GLX76972.1"/>
    <property type="molecule type" value="Genomic_DNA"/>
</dbReference>
<name>A0ABQ6GNQ1_9GAMM</name>
<keyword evidence="3" id="KW-1185">Reference proteome</keyword>
<reference evidence="2 3" key="1">
    <citation type="submission" date="2023-03" db="EMBL/GenBank/DDBJ databases">
        <title>Draft genome sequence of Thalassotalea insulae KCTC 62186T.</title>
        <authorList>
            <person name="Sawabe T."/>
        </authorList>
    </citation>
    <scope>NUCLEOTIDE SEQUENCE [LARGE SCALE GENOMIC DNA]</scope>
    <source>
        <strain evidence="2 3">KCTC 62186</strain>
    </source>
</reference>
<organism evidence="2 3">
    <name type="scientific">Thalassotalea insulae</name>
    <dbReference type="NCBI Taxonomy" id="2056778"/>
    <lineage>
        <taxon>Bacteria</taxon>
        <taxon>Pseudomonadati</taxon>
        <taxon>Pseudomonadota</taxon>
        <taxon>Gammaproteobacteria</taxon>
        <taxon>Alteromonadales</taxon>
        <taxon>Colwelliaceae</taxon>
        <taxon>Thalassotalea</taxon>
    </lineage>
</organism>
<gene>
    <name evidence="2" type="ORF">tinsulaeT_03120</name>
</gene>
<accession>A0ABQ6GNQ1</accession>
<feature type="compositionally biased region" description="Polar residues" evidence="1">
    <location>
        <begin position="69"/>
        <end position="78"/>
    </location>
</feature>
<evidence type="ECO:0000313" key="3">
    <source>
        <dbReference type="Proteomes" id="UP001157186"/>
    </source>
</evidence>
<comment type="caution">
    <text evidence="2">The sequence shown here is derived from an EMBL/GenBank/DDBJ whole genome shotgun (WGS) entry which is preliminary data.</text>
</comment>
<protein>
    <submittedName>
        <fullName evidence="2">Uncharacterized protein</fullName>
    </submittedName>
</protein>
<dbReference type="RefSeq" id="WP_284242781.1">
    <property type="nucleotide sequence ID" value="NZ_BSST01000001.1"/>
</dbReference>
<dbReference type="Proteomes" id="UP001157186">
    <property type="component" value="Unassembled WGS sequence"/>
</dbReference>
<feature type="region of interest" description="Disordered" evidence="1">
    <location>
        <begin position="62"/>
        <end position="86"/>
    </location>
</feature>
<evidence type="ECO:0000256" key="1">
    <source>
        <dbReference type="SAM" id="MobiDB-lite"/>
    </source>
</evidence>
<proteinExistence type="predicted"/>